<feature type="region of interest" description="Disordered" evidence="1">
    <location>
        <begin position="165"/>
        <end position="209"/>
    </location>
</feature>
<evidence type="ECO:0000256" key="1">
    <source>
        <dbReference type="SAM" id="MobiDB-lite"/>
    </source>
</evidence>
<dbReference type="Proteomes" id="UP000015104">
    <property type="component" value="Unassembled WGS sequence"/>
</dbReference>
<dbReference type="EnsemblMetazoa" id="tetur11g01720.1">
    <property type="protein sequence ID" value="tetur11g01720.1"/>
    <property type="gene ID" value="tetur11g01720"/>
</dbReference>
<evidence type="ECO:0000313" key="3">
    <source>
        <dbReference type="Proteomes" id="UP000015104"/>
    </source>
</evidence>
<proteinExistence type="predicted"/>
<evidence type="ECO:0000313" key="2">
    <source>
        <dbReference type="EnsemblMetazoa" id="tetur11g01720.1"/>
    </source>
</evidence>
<feature type="compositionally biased region" description="Basic residues" evidence="1">
    <location>
        <begin position="1"/>
        <end position="14"/>
    </location>
</feature>
<protein>
    <submittedName>
        <fullName evidence="2">Uncharacterized protein</fullName>
    </submittedName>
</protein>
<keyword evidence="3" id="KW-1185">Reference proteome</keyword>
<reference evidence="3" key="1">
    <citation type="submission" date="2011-08" db="EMBL/GenBank/DDBJ databases">
        <authorList>
            <person name="Rombauts S."/>
        </authorList>
    </citation>
    <scope>NUCLEOTIDE SEQUENCE</scope>
    <source>
        <strain evidence="3">London</strain>
    </source>
</reference>
<dbReference type="AlphaFoldDB" id="T1KGR3"/>
<dbReference type="EMBL" id="CAEY01000070">
    <property type="status" value="NOT_ANNOTATED_CDS"/>
    <property type="molecule type" value="Genomic_DNA"/>
</dbReference>
<reference evidence="2" key="2">
    <citation type="submission" date="2015-06" db="UniProtKB">
        <authorList>
            <consortium name="EnsemblMetazoa"/>
        </authorList>
    </citation>
    <scope>IDENTIFICATION</scope>
</reference>
<dbReference type="HOGENOM" id="CLU_892331_0_0_1"/>
<feature type="region of interest" description="Disordered" evidence="1">
    <location>
        <begin position="1"/>
        <end position="35"/>
    </location>
</feature>
<feature type="compositionally biased region" description="Polar residues" evidence="1">
    <location>
        <begin position="54"/>
        <end position="74"/>
    </location>
</feature>
<accession>T1KGR3</accession>
<feature type="region of interest" description="Disordered" evidence="1">
    <location>
        <begin position="49"/>
        <end position="78"/>
    </location>
</feature>
<sequence>MNFFKKKLKQHKKGHANDDDDDLDDYIPPVPPHPSELAKLEEQAKDLLTCDSLPVTTSETNGQQGSTSTPSGLSSRAKVNKDKEEWKFFEQLTAKVEETVVRSQTHLDELKKVSAAEEIAKKGDLDDEDDIPVNDEFFEETETVTGVVAKGTANWIPLEKDSEVDVKSEPLKASLPNSEQSKIAPAVVNSDSATGNLEKPGNITNSNETIKQQATAVTTTPGNTIDLLDDFGFGEEPKPSETTKPSDVIFDYENDYLDDPFDTSFVDISKIGAGSRLNETDYPITTSSGTIATSTTAATGTSDLLNLVTLVH</sequence>
<name>T1KGR3_TETUR</name>
<organism evidence="2 3">
    <name type="scientific">Tetranychus urticae</name>
    <name type="common">Two-spotted spider mite</name>
    <dbReference type="NCBI Taxonomy" id="32264"/>
    <lineage>
        <taxon>Eukaryota</taxon>
        <taxon>Metazoa</taxon>
        <taxon>Ecdysozoa</taxon>
        <taxon>Arthropoda</taxon>
        <taxon>Chelicerata</taxon>
        <taxon>Arachnida</taxon>
        <taxon>Acari</taxon>
        <taxon>Acariformes</taxon>
        <taxon>Trombidiformes</taxon>
        <taxon>Prostigmata</taxon>
        <taxon>Eleutherengona</taxon>
        <taxon>Raphignathae</taxon>
        <taxon>Tetranychoidea</taxon>
        <taxon>Tetranychidae</taxon>
        <taxon>Tetranychus</taxon>
    </lineage>
</organism>